<dbReference type="InterPro" id="IPR011330">
    <property type="entry name" value="Glyco_hydro/deAcase_b/a-brl"/>
</dbReference>
<dbReference type="Gene3D" id="3.20.20.370">
    <property type="entry name" value="Glycoside hydrolase/deacetylase"/>
    <property type="match status" value="1"/>
</dbReference>
<dbReference type="Pfam" id="PF01522">
    <property type="entry name" value="Polysacc_deac_1"/>
    <property type="match status" value="2"/>
</dbReference>
<comment type="subcellular location">
    <subcellularLocation>
        <location evidence="1">Secreted</location>
    </subcellularLocation>
</comment>
<evidence type="ECO:0000259" key="4">
    <source>
        <dbReference type="PROSITE" id="PS51677"/>
    </source>
</evidence>
<dbReference type="GO" id="GO:0005975">
    <property type="term" value="P:carbohydrate metabolic process"/>
    <property type="evidence" value="ECO:0007669"/>
    <property type="project" value="InterPro"/>
</dbReference>
<sequence>MTMRKLVFVALLLTLGSATAPNQNPAPVGQTEITKWQFGKNAAISLTYDDGSTNQFAKALPIMNRLQLPATFFIITGQIPGSQYQGRFVGRPVKDIIRETATIPTNQANFFERASAVGFLGYEGTIGFHTQAGALIDAGKPAEAYKVIDEAYKKVREGAFKPGYKPNQEVEEAKGVTWHKIRSYAAQGHEFGSHTVTHARLAALDEANLLYELEKSRADILKQLGPAHTFSAEGPYGTENERVVEYAQKIYPALRNRMPAPYLAELNRGSKTQPGTLQKEYVQWQRGATTKTPLTLMKSWVDTVAAHQNTWLVLVIHGVDGIGWEALPSTLLDEYFTYLKKHEDKLWVATFGEVTKYMRERMQAKVQTSPAKNKITVNLTHNLDKNWYNIPLTLKTYVPAHWKNINLKQGNQQLQLRPAKDSQGFYVLYQARPNAQPIELLN</sequence>
<dbReference type="GO" id="GO:0005576">
    <property type="term" value="C:extracellular region"/>
    <property type="evidence" value="ECO:0007669"/>
    <property type="project" value="UniProtKB-SubCell"/>
</dbReference>
<accession>A0A6J4JHJ9</accession>
<dbReference type="EMBL" id="CADCTJ010000961">
    <property type="protein sequence ID" value="CAA9276490.1"/>
    <property type="molecule type" value="Genomic_DNA"/>
</dbReference>
<dbReference type="AlphaFoldDB" id="A0A6J4JHJ9"/>
<feature type="chain" id="PRO_5026989015" evidence="3">
    <location>
        <begin position="21"/>
        <end position="442"/>
    </location>
</feature>
<organism evidence="5">
    <name type="scientific">uncultured Adhaeribacter sp</name>
    <dbReference type="NCBI Taxonomy" id="448109"/>
    <lineage>
        <taxon>Bacteria</taxon>
        <taxon>Pseudomonadati</taxon>
        <taxon>Bacteroidota</taxon>
        <taxon>Cytophagia</taxon>
        <taxon>Cytophagales</taxon>
        <taxon>Hymenobacteraceae</taxon>
        <taxon>Adhaeribacter</taxon>
        <taxon>environmental samples</taxon>
    </lineage>
</organism>
<dbReference type="CDD" id="cd10918">
    <property type="entry name" value="CE4_NodB_like_5s_6s"/>
    <property type="match status" value="1"/>
</dbReference>
<dbReference type="SUPFAM" id="SSF88713">
    <property type="entry name" value="Glycoside hydrolase/deacetylase"/>
    <property type="match status" value="1"/>
</dbReference>
<dbReference type="GO" id="GO:0016810">
    <property type="term" value="F:hydrolase activity, acting on carbon-nitrogen (but not peptide) bonds"/>
    <property type="evidence" value="ECO:0007669"/>
    <property type="project" value="InterPro"/>
</dbReference>
<evidence type="ECO:0000313" key="5">
    <source>
        <dbReference type="EMBL" id="CAA9276490.1"/>
    </source>
</evidence>
<evidence type="ECO:0000256" key="1">
    <source>
        <dbReference type="ARBA" id="ARBA00004613"/>
    </source>
</evidence>
<name>A0A6J4JHJ9_9BACT</name>
<evidence type="ECO:0000256" key="3">
    <source>
        <dbReference type="SAM" id="SignalP"/>
    </source>
</evidence>
<proteinExistence type="predicted"/>
<gene>
    <name evidence="5" type="ORF">AVDCRST_MAG95-3052</name>
</gene>
<dbReference type="PROSITE" id="PS51677">
    <property type="entry name" value="NODB"/>
    <property type="match status" value="1"/>
</dbReference>
<dbReference type="InterPro" id="IPR002509">
    <property type="entry name" value="NODB_dom"/>
</dbReference>
<reference evidence="5" key="1">
    <citation type="submission" date="2020-02" db="EMBL/GenBank/DDBJ databases">
        <authorList>
            <person name="Meier V. D."/>
        </authorList>
    </citation>
    <scope>NUCLEOTIDE SEQUENCE</scope>
    <source>
        <strain evidence="5">AVDCRST_MAG95</strain>
    </source>
</reference>
<protein>
    <submittedName>
        <fullName evidence="5">Chitin deacetylase</fullName>
    </submittedName>
</protein>
<dbReference type="PANTHER" id="PTHR34216">
    <property type="match status" value="1"/>
</dbReference>
<evidence type="ECO:0000256" key="2">
    <source>
        <dbReference type="ARBA" id="ARBA00022729"/>
    </source>
</evidence>
<feature type="non-terminal residue" evidence="5">
    <location>
        <position position="442"/>
    </location>
</feature>
<keyword evidence="2 3" id="KW-0732">Signal</keyword>
<feature type="domain" description="NodB homology" evidence="4">
    <location>
        <begin position="42"/>
        <end position="322"/>
    </location>
</feature>
<dbReference type="InterPro" id="IPR051398">
    <property type="entry name" value="Polysacch_Deacetylase"/>
</dbReference>
<feature type="signal peptide" evidence="3">
    <location>
        <begin position="1"/>
        <end position="20"/>
    </location>
</feature>
<dbReference type="PANTHER" id="PTHR34216:SF3">
    <property type="entry name" value="POLY-BETA-1,6-N-ACETYL-D-GLUCOSAMINE N-DEACETYLASE"/>
    <property type="match status" value="1"/>
</dbReference>